<dbReference type="AlphaFoldDB" id="A0A4R2BGI2"/>
<comment type="subcellular location">
    <subcellularLocation>
        <location evidence="2">Membrane</location>
        <topology evidence="2">Multi-pass membrane protein</topology>
    </subcellularLocation>
</comment>
<comment type="cofactor">
    <cofactor evidence="1">
        <name>Zn(2+)</name>
        <dbReference type="ChEBI" id="CHEBI:29105"/>
    </cofactor>
</comment>
<feature type="transmembrane region" description="Helical" evidence="7">
    <location>
        <begin position="111"/>
        <end position="133"/>
    </location>
</feature>
<dbReference type="Pfam" id="PF02163">
    <property type="entry name" value="Peptidase_M50"/>
    <property type="match status" value="1"/>
</dbReference>
<dbReference type="RefSeq" id="WP_132004264.1">
    <property type="nucleotide sequence ID" value="NZ_JABUHM010000009.1"/>
</dbReference>
<evidence type="ECO:0000256" key="1">
    <source>
        <dbReference type="ARBA" id="ARBA00001947"/>
    </source>
</evidence>
<reference evidence="9 10" key="1">
    <citation type="journal article" date="2015" name="Stand. Genomic Sci.">
        <title>Genomic Encyclopedia of Bacterial and Archaeal Type Strains, Phase III: the genomes of soil and plant-associated and newly described type strains.</title>
        <authorList>
            <person name="Whitman W.B."/>
            <person name="Woyke T."/>
            <person name="Klenk H.P."/>
            <person name="Zhou Y."/>
            <person name="Lilburn T.G."/>
            <person name="Beck B.J."/>
            <person name="De Vos P."/>
            <person name="Vandamme P."/>
            <person name="Eisen J.A."/>
            <person name="Garrity G."/>
            <person name="Hugenholtz P."/>
            <person name="Kyrpides N.C."/>
        </authorList>
    </citation>
    <scope>NUCLEOTIDE SEQUENCE [LARGE SCALE GENOMIC DNA]</scope>
    <source>
        <strain evidence="9 10">CV53</strain>
    </source>
</reference>
<accession>A0A4R2BGI2</accession>
<keyword evidence="10" id="KW-1185">Reference proteome</keyword>
<protein>
    <submittedName>
        <fullName evidence="9">Peptidase M50-like protein</fullName>
    </submittedName>
</protein>
<gene>
    <name evidence="9" type="ORF">EV146_104198</name>
</gene>
<evidence type="ECO:0000256" key="3">
    <source>
        <dbReference type="ARBA" id="ARBA00007931"/>
    </source>
</evidence>
<comment type="caution">
    <text evidence="9">The sequence shown here is derived from an EMBL/GenBank/DDBJ whole genome shotgun (WGS) entry which is preliminary data.</text>
</comment>
<evidence type="ECO:0000256" key="5">
    <source>
        <dbReference type="ARBA" id="ARBA00022989"/>
    </source>
</evidence>
<evidence type="ECO:0000256" key="2">
    <source>
        <dbReference type="ARBA" id="ARBA00004141"/>
    </source>
</evidence>
<evidence type="ECO:0000256" key="7">
    <source>
        <dbReference type="SAM" id="Phobius"/>
    </source>
</evidence>
<dbReference type="InterPro" id="IPR008915">
    <property type="entry name" value="Peptidase_M50"/>
</dbReference>
<dbReference type="CDD" id="cd05709">
    <property type="entry name" value="S2P-M50"/>
    <property type="match status" value="1"/>
</dbReference>
<dbReference type="Proteomes" id="UP000295689">
    <property type="component" value="Unassembled WGS sequence"/>
</dbReference>
<name>A0A4R2BGI2_9BACI</name>
<dbReference type="GO" id="GO:0016020">
    <property type="term" value="C:membrane"/>
    <property type="evidence" value="ECO:0007669"/>
    <property type="project" value="UniProtKB-SubCell"/>
</dbReference>
<evidence type="ECO:0000313" key="10">
    <source>
        <dbReference type="Proteomes" id="UP000295689"/>
    </source>
</evidence>
<keyword evidence="6 7" id="KW-0472">Membrane</keyword>
<evidence type="ECO:0000256" key="4">
    <source>
        <dbReference type="ARBA" id="ARBA00022692"/>
    </source>
</evidence>
<organism evidence="9 10">
    <name type="scientific">Mesobacillus foraminis</name>
    <dbReference type="NCBI Taxonomy" id="279826"/>
    <lineage>
        <taxon>Bacteria</taxon>
        <taxon>Bacillati</taxon>
        <taxon>Bacillota</taxon>
        <taxon>Bacilli</taxon>
        <taxon>Bacillales</taxon>
        <taxon>Bacillaceae</taxon>
        <taxon>Mesobacillus</taxon>
    </lineage>
</organism>
<feature type="domain" description="Peptidase M50" evidence="8">
    <location>
        <begin position="42"/>
        <end position="279"/>
    </location>
</feature>
<feature type="transmembrane region" description="Helical" evidence="7">
    <location>
        <begin position="31"/>
        <end position="48"/>
    </location>
</feature>
<dbReference type="GO" id="GO:0006508">
    <property type="term" value="P:proteolysis"/>
    <property type="evidence" value="ECO:0007669"/>
    <property type="project" value="InterPro"/>
</dbReference>
<keyword evidence="5 7" id="KW-1133">Transmembrane helix</keyword>
<feature type="transmembrane region" description="Helical" evidence="7">
    <location>
        <begin position="6"/>
        <end position="24"/>
    </location>
</feature>
<evidence type="ECO:0000256" key="6">
    <source>
        <dbReference type="ARBA" id="ARBA00023136"/>
    </source>
</evidence>
<evidence type="ECO:0000313" key="9">
    <source>
        <dbReference type="EMBL" id="TCN26091.1"/>
    </source>
</evidence>
<comment type="similarity">
    <text evidence="3">Belongs to the peptidase M50B family.</text>
</comment>
<feature type="transmembrane region" description="Helical" evidence="7">
    <location>
        <begin position="139"/>
        <end position="159"/>
    </location>
</feature>
<proteinExistence type="inferred from homology"/>
<evidence type="ECO:0000259" key="8">
    <source>
        <dbReference type="Pfam" id="PF02163"/>
    </source>
</evidence>
<sequence>MNPFFTPKWVTIYVIVLITIGTFVDRTYEGTMLLASLMICTWLAISLHELGHFLFGKWCGYDFIFLAFGPVLIEKESAGVRVKENRNWLFFGGVAMMTPPQEKRESLMKKMALYTAGGPFISLLLALFGLGLYELFSYQMLFYFALMNGTILMATMLPLKGSMKTDGYVLFTLMKNNDQSRLLMEDLLVSKELLSSKHPSQYSCEYIQLAKEKPPTVDNLQYAMLIYYHEIEKNGLLAAVNALKEYSAIPVTSKNKVQIGFLIHMKQLAHFLTGDAEIEKMEKYQQLLGKMEPVSYYRGKAIIAHMEGDKQTSKENIKKVSKIISQNEKMYGFLTAEKTLTRLVKNKIGD</sequence>
<keyword evidence="4 7" id="KW-0812">Transmembrane</keyword>
<dbReference type="EMBL" id="SLVV01000004">
    <property type="protein sequence ID" value="TCN26091.1"/>
    <property type="molecule type" value="Genomic_DNA"/>
</dbReference>